<dbReference type="InterPro" id="IPR036791">
    <property type="entry name" value="Ribosomal_bL9_C_sf"/>
</dbReference>
<keyword evidence="9" id="KW-0934">Plastid</keyword>
<evidence type="ECO:0000259" key="7">
    <source>
        <dbReference type="Pfam" id="PF01281"/>
    </source>
</evidence>
<proteinExistence type="inferred from homology"/>
<dbReference type="SUPFAM" id="SSF55653">
    <property type="entry name" value="Ribosomal protein L9 C-domain"/>
    <property type="match status" value="1"/>
</dbReference>
<dbReference type="EMBL" id="KR025491">
    <property type="protein sequence ID" value="AKU47381.1"/>
    <property type="molecule type" value="Genomic_DNA"/>
</dbReference>
<dbReference type="NCBIfam" id="TIGR00158">
    <property type="entry name" value="L9"/>
    <property type="match status" value="1"/>
</dbReference>
<evidence type="ECO:0000256" key="3">
    <source>
        <dbReference type="ARBA" id="ARBA00022884"/>
    </source>
</evidence>
<evidence type="ECO:0000313" key="9">
    <source>
        <dbReference type="EMBL" id="AKU47381.1"/>
    </source>
</evidence>
<evidence type="ECO:0000259" key="8">
    <source>
        <dbReference type="Pfam" id="PF03948"/>
    </source>
</evidence>
<dbReference type="GO" id="GO:1990904">
    <property type="term" value="C:ribonucleoprotein complex"/>
    <property type="evidence" value="ECO:0007669"/>
    <property type="project" value="UniProtKB-KW"/>
</dbReference>
<dbReference type="Pfam" id="PF01281">
    <property type="entry name" value="Ribosomal_L9_N"/>
    <property type="match status" value="1"/>
</dbReference>
<dbReference type="Gene3D" id="3.10.430.100">
    <property type="entry name" value="Ribosomal protein L9, C-terminal domain"/>
    <property type="match status" value="1"/>
</dbReference>
<dbReference type="Pfam" id="PF03948">
    <property type="entry name" value="Ribosomal_L9_C"/>
    <property type="match status" value="1"/>
</dbReference>
<keyword evidence="3" id="KW-0694">RNA-binding</keyword>
<sequence>MGKNITVIVKKTHPQIGNKGDIVKLSAGYIFNYLIPNNIVEIPTQGKIKHFQMFNMIAKTKKQNAIIQAKNTKKKIENIYKINIIKKIGNTQHIFGSVNEKEVLSKIIHQTNQKLEKKDIGIPEIKQIGIFNLTIKYLDNKTYNLILQVVPSNI</sequence>
<dbReference type="SUPFAM" id="SSF55658">
    <property type="entry name" value="L9 N-domain-like"/>
    <property type="match status" value="1"/>
</dbReference>
<evidence type="ECO:0000256" key="6">
    <source>
        <dbReference type="ARBA" id="ARBA00035427"/>
    </source>
</evidence>
<comment type="similarity">
    <text evidence="1">Belongs to the bacterial ribosomal protein bL9 family.</text>
</comment>
<geneLocation type="plastid" evidence="9"/>
<evidence type="ECO:0000256" key="1">
    <source>
        <dbReference type="ARBA" id="ARBA00010605"/>
    </source>
</evidence>
<keyword evidence="5" id="KW-0687">Ribonucleoprotein</keyword>
<dbReference type="InterPro" id="IPR009027">
    <property type="entry name" value="Ribosomal_bL9/RNase_H1_N"/>
</dbReference>
<organism evidence="9">
    <name type="scientific">Campylaephora sungminbooi</name>
    <dbReference type="NCBI Taxonomy" id="1896769"/>
    <lineage>
        <taxon>Eukaryota</taxon>
        <taxon>Rhodophyta</taxon>
        <taxon>Florideophyceae</taxon>
        <taxon>Rhodymeniophycidae</taxon>
        <taxon>Ceramiales</taxon>
        <taxon>Ceramiaceae</taxon>
        <taxon>Campylaephora</taxon>
    </lineage>
</organism>
<feature type="domain" description="Large ribosomal subunit protein bL9 C-terminal" evidence="8">
    <location>
        <begin position="68"/>
        <end position="150"/>
    </location>
</feature>
<dbReference type="GO" id="GO:0005840">
    <property type="term" value="C:ribosome"/>
    <property type="evidence" value="ECO:0007669"/>
    <property type="project" value="UniProtKB-KW"/>
</dbReference>
<dbReference type="EMBL" id="KR814486">
    <property type="protein sequence ID" value="ALN11828.1"/>
    <property type="molecule type" value="Genomic_DNA"/>
</dbReference>
<dbReference type="PANTHER" id="PTHR21368">
    <property type="entry name" value="50S RIBOSOMAL PROTEIN L9"/>
    <property type="match status" value="1"/>
</dbReference>
<name>A0A1B0RRI8_9FLOR</name>
<keyword evidence="4 9" id="KW-0689">Ribosomal protein</keyword>
<dbReference type="RefSeq" id="YP_009300462.1">
    <property type="nucleotide sequence ID" value="NC_031211.1"/>
</dbReference>
<evidence type="ECO:0000256" key="4">
    <source>
        <dbReference type="ARBA" id="ARBA00022980"/>
    </source>
</evidence>
<dbReference type="InterPro" id="IPR036935">
    <property type="entry name" value="Ribosomal_bL9_N_sf"/>
</dbReference>
<dbReference type="AlphaFoldDB" id="A0A1B0RRI8"/>
<dbReference type="GO" id="GO:0003735">
    <property type="term" value="F:structural constituent of ribosome"/>
    <property type="evidence" value="ECO:0007669"/>
    <property type="project" value="InterPro"/>
</dbReference>
<dbReference type="Gene3D" id="3.40.5.10">
    <property type="entry name" value="Ribosomal protein L9, N-terminal domain"/>
    <property type="match status" value="1"/>
</dbReference>
<dbReference type="GeneID" id="29078032"/>
<protein>
    <recommendedName>
        <fullName evidence="6">50S ribosomal protein L9, chloroplastic</fullName>
    </recommendedName>
</protein>
<accession>A0A1B0RRI8</accession>
<keyword evidence="2" id="KW-0699">rRNA-binding</keyword>
<feature type="domain" description="Ribosomal protein L9" evidence="7">
    <location>
        <begin position="6"/>
        <end position="51"/>
    </location>
</feature>
<dbReference type="InterPro" id="IPR020594">
    <property type="entry name" value="Ribosomal_bL9_bac/chp"/>
</dbReference>
<reference evidence="9" key="1">
    <citation type="journal article" date="2016" name="Bot. Marina">
        <title>Genomic and phylogenetic analysis of Ceramium cimbricum (Ceramiales, Rhodophyta) from the Atlantic and Pacific Oceans supports the naming of a new invasive Pacific entity Ceramium sungminbooi sp. nov.</title>
        <authorList>
            <person name="Hughey J.R."/>
            <person name="Boo G.H."/>
        </authorList>
    </citation>
    <scope>NUCLEOTIDE SEQUENCE</scope>
</reference>
<evidence type="ECO:0000256" key="2">
    <source>
        <dbReference type="ARBA" id="ARBA00022730"/>
    </source>
</evidence>
<gene>
    <name evidence="9" type="primary">rpl9</name>
</gene>
<dbReference type="InterPro" id="IPR020070">
    <property type="entry name" value="Ribosomal_bL9_N"/>
</dbReference>
<dbReference type="InterPro" id="IPR000244">
    <property type="entry name" value="Ribosomal_bL9"/>
</dbReference>
<dbReference type="InterPro" id="IPR020069">
    <property type="entry name" value="Ribosomal_bL9_C"/>
</dbReference>
<dbReference type="GO" id="GO:0019843">
    <property type="term" value="F:rRNA binding"/>
    <property type="evidence" value="ECO:0007669"/>
    <property type="project" value="UniProtKB-KW"/>
</dbReference>
<dbReference type="GO" id="GO:0006412">
    <property type="term" value="P:translation"/>
    <property type="evidence" value="ECO:0007669"/>
    <property type="project" value="InterPro"/>
</dbReference>
<evidence type="ECO:0000256" key="5">
    <source>
        <dbReference type="ARBA" id="ARBA00023274"/>
    </source>
</evidence>